<dbReference type="InterPro" id="IPR043136">
    <property type="entry name" value="B30.2/SPRY_sf"/>
</dbReference>
<feature type="domain" description="CTLH" evidence="4">
    <location>
        <begin position="445"/>
        <end position="502"/>
    </location>
</feature>
<feature type="domain" description="B30.2/SPRY" evidence="3">
    <location>
        <begin position="169"/>
        <end position="359"/>
    </location>
</feature>
<dbReference type="SMART" id="SM00449">
    <property type="entry name" value="SPRY"/>
    <property type="match status" value="1"/>
</dbReference>
<dbReference type="PROSITE" id="PS50896">
    <property type="entry name" value="LISH"/>
    <property type="match status" value="1"/>
</dbReference>
<dbReference type="Pfam" id="PF00622">
    <property type="entry name" value="SPRY"/>
    <property type="match status" value="1"/>
</dbReference>
<dbReference type="PANTHER" id="PTHR12864">
    <property type="entry name" value="RAN BINDING PROTEIN 9-RELATED"/>
    <property type="match status" value="1"/>
</dbReference>
<dbReference type="InterPro" id="IPR003877">
    <property type="entry name" value="SPRY_dom"/>
</dbReference>
<dbReference type="PROSITE" id="PS50188">
    <property type="entry name" value="B302_SPRY"/>
    <property type="match status" value="1"/>
</dbReference>
<comment type="function">
    <text evidence="1">Involved in the proteasome-dependent degradation of fructose-1,6-bisphosphatase.</text>
</comment>
<sequence>MTNHYPQGSPGGQPVPPYTSNPAAIAGFPRRSSYASVAAGAAASSPPTFQSPAAFPYPMSTSFAPSFAHQHHSQPQSRSRNPSRGTDTDIQPMSGHGMSGSWGRGAHLPSYPSQFAHLMHGTGHSSNGDGAGGFFVPSYLKSSRHMERLEKAHKANVSLHKLVGSHRGLTHDVIERAPPFTAEDGPAPLPSRWSDTDKQPGAEVQADGSEVKFTGLSKSQDEAASVRSNYPMPKECGIYYYEVTVMSKGKEGLIGVGFSGPKVNLNRLPGWEPESWAYHGDDGMSFCNTASGKPYGPKYSTLDVIGCGVNFRTGCAFFTKNGVNIGVAFRDIKAQKLFPSVGLKKPGEHLRVNFGQTPFVFDIDGMVEAEKSLIHREISQANVTSLQPPLDETALIQELIAQYLAHDGYVETGRAFASEVREESESLAVGSRPASRMLDPGEDLDAVNRQRIRSAILSGDVDKALKYTSAYYPNVLRDNENIYFQLRCRKFIEMIRRCTDLQTLSAASPKTRAFTKREQHTAEADEYSNVFDHQMELDDQLVHPPNNNGNEAAENNGHAAWTDDSADQMDTTLDSPPIHTESADTKYSALLQQTLQYGQELRLEFNADPRRDVQRALQDTFALIAYTDARESSLAGMLDVKGRVPISEELNGAILVSLGREKEAALERLVRQTEVLVEELGADGGAGAFVHVGRDFLR</sequence>
<accession>A0A4U0XKH1</accession>
<dbReference type="AlphaFoldDB" id="A0A4U0XKH1"/>
<dbReference type="PROSITE" id="PS50897">
    <property type="entry name" value="CTLH"/>
    <property type="match status" value="1"/>
</dbReference>
<feature type="region of interest" description="Disordered" evidence="2">
    <location>
        <begin position="1"/>
        <end position="26"/>
    </location>
</feature>
<dbReference type="OrthoDB" id="25503at2759"/>
<dbReference type="InterPro" id="IPR050618">
    <property type="entry name" value="Ubq-SigPath_Reg"/>
</dbReference>
<keyword evidence="6" id="KW-1185">Reference proteome</keyword>
<evidence type="ECO:0000313" key="6">
    <source>
        <dbReference type="Proteomes" id="UP000308768"/>
    </source>
</evidence>
<evidence type="ECO:0000256" key="2">
    <source>
        <dbReference type="SAM" id="MobiDB-lite"/>
    </source>
</evidence>
<dbReference type="Proteomes" id="UP000308768">
    <property type="component" value="Unassembled WGS sequence"/>
</dbReference>
<gene>
    <name evidence="5" type="ORF">B0A49_02706</name>
</gene>
<feature type="compositionally biased region" description="Low complexity" evidence="2">
    <location>
        <begin position="543"/>
        <end position="560"/>
    </location>
</feature>
<evidence type="ECO:0000259" key="3">
    <source>
        <dbReference type="PROSITE" id="PS50188"/>
    </source>
</evidence>
<name>A0A4U0XKH1_9PEZI</name>
<evidence type="ECO:0000313" key="5">
    <source>
        <dbReference type="EMBL" id="TKA76736.1"/>
    </source>
</evidence>
<dbReference type="SUPFAM" id="SSF49899">
    <property type="entry name" value="Concanavalin A-like lectins/glucanases"/>
    <property type="match status" value="1"/>
</dbReference>
<dbReference type="Pfam" id="PF10607">
    <property type="entry name" value="CTLH"/>
    <property type="match status" value="1"/>
</dbReference>
<dbReference type="CDD" id="cd12909">
    <property type="entry name" value="SPRY_RanBP9_10"/>
    <property type="match status" value="1"/>
</dbReference>
<reference evidence="5 6" key="1">
    <citation type="submission" date="2017-03" db="EMBL/GenBank/DDBJ databases">
        <title>Genomes of endolithic fungi from Antarctica.</title>
        <authorList>
            <person name="Coleine C."/>
            <person name="Masonjones S."/>
            <person name="Stajich J.E."/>
        </authorList>
    </citation>
    <scope>NUCLEOTIDE SEQUENCE [LARGE SCALE GENOMIC DNA]</scope>
    <source>
        <strain evidence="5 6">CCFEE 5187</strain>
    </source>
</reference>
<dbReference type="InterPro" id="IPR013320">
    <property type="entry name" value="ConA-like_dom_sf"/>
</dbReference>
<dbReference type="SMART" id="SM00757">
    <property type="entry name" value="CRA"/>
    <property type="match status" value="1"/>
</dbReference>
<comment type="caution">
    <text evidence="5">The sequence shown here is derived from an EMBL/GenBank/DDBJ whole genome shotgun (WGS) entry which is preliminary data.</text>
</comment>
<dbReference type="SMART" id="SM00668">
    <property type="entry name" value="CTLH"/>
    <property type="match status" value="1"/>
</dbReference>
<protein>
    <submittedName>
        <fullName evidence="5">Uncharacterized protein</fullName>
    </submittedName>
</protein>
<feature type="compositionally biased region" description="Low complexity" evidence="2">
    <location>
        <begin position="73"/>
        <end position="84"/>
    </location>
</feature>
<evidence type="ECO:0000259" key="4">
    <source>
        <dbReference type="PROSITE" id="PS50897"/>
    </source>
</evidence>
<proteinExistence type="predicted"/>
<dbReference type="EMBL" id="NAJN01000222">
    <property type="protein sequence ID" value="TKA76736.1"/>
    <property type="molecule type" value="Genomic_DNA"/>
</dbReference>
<feature type="region of interest" description="Disordered" evidence="2">
    <location>
        <begin position="180"/>
        <end position="203"/>
    </location>
</feature>
<dbReference type="InterPro" id="IPR013144">
    <property type="entry name" value="CRA_dom"/>
</dbReference>
<dbReference type="Gene3D" id="2.60.120.920">
    <property type="match status" value="1"/>
</dbReference>
<dbReference type="InterPro" id="IPR035782">
    <property type="entry name" value="SPRY_RanBP9/10"/>
</dbReference>
<organism evidence="5 6">
    <name type="scientific">Cryomyces minteri</name>
    <dbReference type="NCBI Taxonomy" id="331657"/>
    <lineage>
        <taxon>Eukaryota</taxon>
        <taxon>Fungi</taxon>
        <taxon>Dikarya</taxon>
        <taxon>Ascomycota</taxon>
        <taxon>Pezizomycotina</taxon>
        <taxon>Dothideomycetes</taxon>
        <taxon>Dothideomycetes incertae sedis</taxon>
        <taxon>Cryomyces</taxon>
    </lineage>
</organism>
<feature type="region of interest" description="Disordered" evidence="2">
    <location>
        <begin position="540"/>
        <end position="581"/>
    </location>
</feature>
<dbReference type="STRING" id="331657.A0A4U0XKH1"/>
<evidence type="ECO:0000256" key="1">
    <source>
        <dbReference type="ARBA" id="ARBA00002343"/>
    </source>
</evidence>
<dbReference type="InterPro" id="IPR006594">
    <property type="entry name" value="LisH"/>
</dbReference>
<dbReference type="InterPro" id="IPR024964">
    <property type="entry name" value="CTLH/CRA"/>
</dbReference>
<feature type="region of interest" description="Disordered" evidence="2">
    <location>
        <begin position="65"/>
        <end position="106"/>
    </location>
</feature>
<dbReference type="InterPro" id="IPR006595">
    <property type="entry name" value="CTLH_C"/>
</dbReference>
<dbReference type="InterPro" id="IPR001870">
    <property type="entry name" value="B30.2/SPRY"/>
</dbReference>